<dbReference type="PANTHER" id="PTHR43272">
    <property type="entry name" value="LONG-CHAIN-FATTY-ACID--COA LIGASE"/>
    <property type="match status" value="1"/>
</dbReference>
<dbReference type="Proteomes" id="UP000326041">
    <property type="component" value="Chromosome"/>
</dbReference>
<feature type="domain" description="AMP-dependent synthetase/ligase" evidence="7">
    <location>
        <begin position="20"/>
        <end position="396"/>
    </location>
</feature>
<keyword evidence="2" id="KW-0436">Ligase</keyword>
<evidence type="ECO:0000313" key="8">
    <source>
        <dbReference type="EMBL" id="QEV08771.1"/>
    </source>
</evidence>
<dbReference type="SUPFAM" id="SSF56801">
    <property type="entry name" value="Acetyl-CoA synthetase-like"/>
    <property type="match status" value="1"/>
</dbReference>
<dbReference type="GeneID" id="95538117"/>
<keyword evidence="3" id="KW-0276">Fatty acid metabolism</keyword>
<protein>
    <recommendedName>
        <fullName evidence="5">Acyl-CoA synthetase</fullName>
    </recommendedName>
</protein>
<keyword evidence="9" id="KW-1185">Reference proteome</keyword>
<comment type="similarity">
    <text evidence="1">Belongs to the ATP-dependent AMP-binding enzyme family.</text>
</comment>
<reference evidence="8 9" key="1">
    <citation type="submission" date="2017-09" db="EMBL/GenBank/DDBJ databases">
        <authorList>
            <person name="Lee N."/>
            <person name="Cho B.-K."/>
        </authorList>
    </citation>
    <scope>NUCLEOTIDE SEQUENCE [LARGE SCALE GENOMIC DNA]</scope>
    <source>
        <strain evidence="8 9">ATCC 13879</strain>
    </source>
</reference>
<dbReference type="InterPro" id="IPR042099">
    <property type="entry name" value="ANL_N_sf"/>
</dbReference>
<dbReference type="PANTHER" id="PTHR43272:SF32">
    <property type="entry name" value="AMP-DEPENDENT SYNTHETASE_LIGASE DOMAIN-CONTAINING PROTEIN"/>
    <property type="match status" value="1"/>
</dbReference>
<name>A0ABX6B122_9ACTN</name>
<evidence type="ECO:0000259" key="7">
    <source>
        <dbReference type="Pfam" id="PF00501"/>
    </source>
</evidence>
<feature type="region of interest" description="Disordered" evidence="6">
    <location>
        <begin position="299"/>
        <end position="332"/>
    </location>
</feature>
<proteinExistence type="inferred from homology"/>
<gene>
    <name evidence="8" type="ORF">CP972_26860</name>
</gene>
<keyword evidence="4" id="KW-0443">Lipid metabolism</keyword>
<organism evidence="8 9">
    <name type="scientific">Streptomyces prasinus</name>
    <dbReference type="NCBI Taxonomy" id="67345"/>
    <lineage>
        <taxon>Bacteria</taxon>
        <taxon>Bacillati</taxon>
        <taxon>Actinomycetota</taxon>
        <taxon>Actinomycetes</taxon>
        <taxon>Kitasatosporales</taxon>
        <taxon>Streptomycetaceae</taxon>
        <taxon>Streptomyces</taxon>
    </lineage>
</organism>
<evidence type="ECO:0000256" key="3">
    <source>
        <dbReference type="ARBA" id="ARBA00022832"/>
    </source>
</evidence>
<evidence type="ECO:0000256" key="2">
    <source>
        <dbReference type="ARBA" id="ARBA00022598"/>
    </source>
</evidence>
<dbReference type="Pfam" id="PF00501">
    <property type="entry name" value="AMP-binding"/>
    <property type="match status" value="1"/>
</dbReference>
<dbReference type="InterPro" id="IPR000873">
    <property type="entry name" value="AMP-dep_synth/lig_dom"/>
</dbReference>
<evidence type="ECO:0000256" key="5">
    <source>
        <dbReference type="ARBA" id="ARBA00032875"/>
    </source>
</evidence>
<dbReference type="RefSeq" id="WP_095534438.1">
    <property type="nucleotide sequence ID" value="NZ_CP023697.1"/>
</dbReference>
<dbReference type="Gene3D" id="3.40.50.12780">
    <property type="entry name" value="N-terminal domain of ligase-like"/>
    <property type="match status" value="1"/>
</dbReference>
<sequence>MATAEHVSEPVEGLTIPRLLRRNARRFGDRPALTTGPGPEAGTLLWSQLRAEVAALARGFTVLGLQRGDRMLIAMSERAEHWIADLAAVHVGALPCSTDDTLSTAQIRAVARHSAATVLVLEGEQQLRRWRPVLDDLSHLRAVVLLDWSAAPADDPRFVGYTAVRGALPPDDAGFEALTDAVAPDQPLALVYAPGATGGPEGVVLSHREVIHESLTQDRRLPVPDHPRSVACPPTGHVAERALGMYLPIRHAGHVTLCPEPDQLLPALRAVRPHAFFGTPGVWEGLAAALRAELAELPEERTAAPGQTRTTAPAAHRPHSGDGGVPTDPAETPERLDARVARPLREAVGLDDCRRALSGGAPLPAGVPEFLASVGLPVHEVRGVGEATGAAVTGVAVTGTSGARTAATGETPPGPSPRRHVAADEPHTAAIEPTHP</sequence>
<evidence type="ECO:0000256" key="4">
    <source>
        <dbReference type="ARBA" id="ARBA00023098"/>
    </source>
</evidence>
<evidence type="ECO:0000256" key="1">
    <source>
        <dbReference type="ARBA" id="ARBA00006432"/>
    </source>
</evidence>
<evidence type="ECO:0000313" key="9">
    <source>
        <dbReference type="Proteomes" id="UP000326041"/>
    </source>
</evidence>
<feature type="compositionally biased region" description="Low complexity" evidence="6">
    <location>
        <begin position="401"/>
        <end position="411"/>
    </location>
</feature>
<dbReference type="EMBL" id="CP023697">
    <property type="protein sequence ID" value="QEV08771.1"/>
    <property type="molecule type" value="Genomic_DNA"/>
</dbReference>
<evidence type="ECO:0000256" key="6">
    <source>
        <dbReference type="SAM" id="MobiDB-lite"/>
    </source>
</evidence>
<feature type="region of interest" description="Disordered" evidence="6">
    <location>
        <begin position="401"/>
        <end position="436"/>
    </location>
</feature>
<accession>A0ABX6B122</accession>